<dbReference type="InterPro" id="IPR029787">
    <property type="entry name" value="Nucleotide_cyclase"/>
</dbReference>
<dbReference type="PROSITE" id="PS50125">
    <property type="entry name" value="GUANYLATE_CYCLASE_2"/>
    <property type="match status" value="1"/>
</dbReference>
<dbReference type="Pfam" id="PF00211">
    <property type="entry name" value="Guanylate_cyc"/>
    <property type="match status" value="1"/>
</dbReference>
<evidence type="ECO:0000259" key="2">
    <source>
        <dbReference type="PROSITE" id="PS50125"/>
    </source>
</evidence>
<evidence type="ECO:0000256" key="1">
    <source>
        <dbReference type="ARBA" id="ARBA00005381"/>
    </source>
</evidence>
<sequence>MSVGDSFSEIEDALLGGPPVFSRDQAVAELGVDAEFAHELWRAFGFAHDDRDEAIFTEDDLAAMGTVIAAYSSAPEGTTVAAARSIGQTMSRLADWQAYRLYELANDPDNGISMPQMATAMGRVQTLIWRRHLASALRNLSADRGATGDERHDLTIGFCDIVGYTSLSRKIGMEELNTLLETFEVKASEIVTEHGGQVIKTLGDAVMFAVDDAASAVEIAMELHTVSELDDIPPLRVGLAYGRVLTRFGDVFGEPVNIAARLTGSARPGTSLCDAALADVVEDDRFYFKSIGSLSVRGYRHLKARVIEYNRDHADADAPR</sequence>
<keyword evidence="4" id="KW-1185">Reference proteome</keyword>
<dbReference type="RefSeq" id="WP_253646840.1">
    <property type="nucleotide sequence ID" value="NZ_BAAAMO010000002.1"/>
</dbReference>
<protein>
    <submittedName>
        <fullName evidence="3">Adenylate/guanylate cyclase domain-containing protein</fullName>
        <ecNumber evidence="3">4.6.1.-</ecNumber>
    </submittedName>
</protein>
<dbReference type="PANTHER" id="PTHR43081">
    <property type="entry name" value="ADENYLATE CYCLASE, TERMINAL-DIFFERENTIATION SPECIFIC-RELATED"/>
    <property type="match status" value="1"/>
</dbReference>
<dbReference type="SMART" id="SM00044">
    <property type="entry name" value="CYCc"/>
    <property type="match status" value="1"/>
</dbReference>
<keyword evidence="3" id="KW-0456">Lyase</keyword>
<reference evidence="4" key="1">
    <citation type="journal article" date="2019" name="Int. J. Syst. Evol. Microbiol.">
        <title>The Global Catalogue of Microorganisms (GCM) 10K type strain sequencing project: providing services to taxonomists for standard genome sequencing and annotation.</title>
        <authorList>
            <consortium name="The Broad Institute Genomics Platform"/>
            <consortium name="The Broad Institute Genome Sequencing Center for Infectious Disease"/>
            <person name="Wu L."/>
            <person name="Ma J."/>
        </authorList>
    </citation>
    <scope>NUCLEOTIDE SEQUENCE [LARGE SCALE GENOMIC DNA]</scope>
    <source>
        <strain evidence="4">CCUG 50873</strain>
    </source>
</reference>
<dbReference type="EC" id="4.6.1.-" evidence="3"/>
<organism evidence="3 4">
    <name type="scientific">Williamsia deligens</name>
    <dbReference type="NCBI Taxonomy" id="321325"/>
    <lineage>
        <taxon>Bacteria</taxon>
        <taxon>Bacillati</taxon>
        <taxon>Actinomycetota</taxon>
        <taxon>Actinomycetes</taxon>
        <taxon>Mycobacteriales</taxon>
        <taxon>Nocardiaceae</taxon>
        <taxon>Williamsia</taxon>
    </lineage>
</organism>
<evidence type="ECO:0000313" key="4">
    <source>
        <dbReference type="Proteomes" id="UP001597068"/>
    </source>
</evidence>
<gene>
    <name evidence="3" type="ORF">ACFQ04_05510</name>
</gene>
<dbReference type="CDD" id="cd07302">
    <property type="entry name" value="CHD"/>
    <property type="match status" value="1"/>
</dbReference>
<evidence type="ECO:0000313" key="3">
    <source>
        <dbReference type="EMBL" id="MFD0925190.1"/>
    </source>
</evidence>
<name>A0ABW3G8K1_9NOCA</name>
<feature type="domain" description="Guanylate cyclase" evidence="2">
    <location>
        <begin position="155"/>
        <end position="263"/>
    </location>
</feature>
<dbReference type="Gene3D" id="3.30.70.1230">
    <property type="entry name" value="Nucleotide cyclase"/>
    <property type="match status" value="1"/>
</dbReference>
<proteinExistence type="inferred from homology"/>
<dbReference type="SUPFAM" id="SSF55073">
    <property type="entry name" value="Nucleotide cyclase"/>
    <property type="match status" value="1"/>
</dbReference>
<dbReference type="EMBL" id="JBHTIL010000001">
    <property type="protein sequence ID" value="MFD0925190.1"/>
    <property type="molecule type" value="Genomic_DNA"/>
</dbReference>
<dbReference type="GO" id="GO:0016829">
    <property type="term" value="F:lyase activity"/>
    <property type="evidence" value="ECO:0007669"/>
    <property type="project" value="UniProtKB-KW"/>
</dbReference>
<comment type="caution">
    <text evidence="3">The sequence shown here is derived from an EMBL/GenBank/DDBJ whole genome shotgun (WGS) entry which is preliminary data.</text>
</comment>
<dbReference type="InterPro" id="IPR050697">
    <property type="entry name" value="Adenylyl/Guanylyl_Cyclase_3/4"/>
</dbReference>
<dbReference type="InterPro" id="IPR001054">
    <property type="entry name" value="A/G_cyclase"/>
</dbReference>
<dbReference type="PANTHER" id="PTHR43081:SF19">
    <property type="entry name" value="PH-SENSITIVE ADENYLATE CYCLASE RV1264"/>
    <property type="match status" value="1"/>
</dbReference>
<dbReference type="Proteomes" id="UP001597068">
    <property type="component" value="Unassembled WGS sequence"/>
</dbReference>
<accession>A0ABW3G8K1</accession>
<comment type="similarity">
    <text evidence="1">Belongs to the adenylyl cyclase class-3 family.</text>
</comment>